<dbReference type="CDD" id="cd00146">
    <property type="entry name" value="PKD"/>
    <property type="match status" value="1"/>
</dbReference>
<feature type="domain" description="PKD" evidence="1">
    <location>
        <begin position="496"/>
        <end position="561"/>
    </location>
</feature>
<dbReference type="InterPro" id="IPR059226">
    <property type="entry name" value="Choice_anch_Q_dom"/>
</dbReference>
<evidence type="ECO:0000313" key="2">
    <source>
        <dbReference type="EMBL" id="QJA45367.1"/>
    </source>
</evidence>
<evidence type="ECO:0000259" key="1">
    <source>
        <dbReference type="PROSITE" id="PS50093"/>
    </source>
</evidence>
<accession>A0A6H1ZDB2</accession>
<dbReference type="InterPro" id="IPR012334">
    <property type="entry name" value="Pectin_lyas_fold"/>
</dbReference>
<dbReference type="Gene3D" id="2.60.40.10">
    <property type="entry name" value="Immunoglobulins"/>
    <property type="match status" value="1"/>
</dbReference>
<reference evidence="2" key="1">
    <citation type="submission" date="2020-03" db="EMBL/GenBank/DDBJ databases">
        <title>The deep terrestrial virosphere.</title>
        <authorList>
            <person name="Holmfeldt K."/>
            <person name="Nilsson E."/>
            <person name="Simone D."/>
            <person name="Lopez-Fernandez M."/>
            <person name="Wu X."/>
            <person name="de Brujin I."/>
            <person name="Lundin D."/>
            <person name="Andersson A."/>
            <person name="Bertilsson S."/>
            <person name="Dopson M."/>
        </authorList>
    </citation>
    <scope>NUCLEOTIDE SEQUENCE</scope>
    <source>
        <strain evidence="2">TM448A00224</strain>
    </source>
</reference>
<dbReference type="NCBIfam" id="NF041518">
    <property type="entry name" value="choice_anch_Q"/>
    <property type="match status" value="1"/>
</dbReference>
<dbReference type="Gene3D" id="2.160.20.10">
    <property type="entry name" value="Single-stranded right-handed beta-helix, Pectin lyase-like"/>
    <property type="match status" value="1"/>
</dbReference>
<dbReference type="InterPro" id="IPR011050">
    <property type="entry name" value="Pectin_lyase_fold/virulence"/>
</dbReference>
<dbReference type="SUPFAM" id="SSF51126">
    <property type="entry name" value="Pectin lyase-like"/>
    <property type="match status" value="1"/>
</dbReference>
<dbReference type="SUPFAM" id="SSF49299">
    <property type="entry name" value="PKD domain"/>
    <property type="match status" value="1"/>
</dbReference>
<protein>
    <recommendedName>
        <fullName evidence="1">PKD domain-containing protein</fullName>
    </recommendedName>
</protein>
<name>A0A6H1ZDB2_9ZZZZ</name>
<dbReference type="EMBL" id="MT143989">
    <property type="protein sequence ID" value="QJA45367.1"/>
    <property type="molecule type" value="Genomic_DNA"/>
</dbReference>
<dbReference type="SMART" id="SM00089">
    <property type="entry name" value="PKD"/>
    <property type="match status" value="1"/>
</dbReference>
<proteinExistence type="predicted"/>
<dbReference type="InterPro" id="IPR022409">
    <property type="entry name" value="PKD/Chitinase_dom"/>
</dbReference>
<dbReference type="Pfam" id="PF18911">
    <property type="entry name" value="PKD_4"/>
    <property type="match status" value="1"/>
</dbReference>
<sequence>MLTNMKRILLILTTLLILLLPVSWAGAATYYVCDTEANCEFGALADTDWVTGNDGNAGTAKSTALKTINAAVAKCTAGQEDTIIVGAGTYVRTEGNYLVTFTTNDYGQDATHPWLLRAETISNISPEVCLDGGQSLVSHGAIRFVNSAHWIKVQGFEIKGFRYYGILGSLSAYSIEIDQCVIHDLHAWADDDLLTGLGLGVHTNHSTRDFTITRSNFHNNGRNPDGCTSSCTGSGCAADYGHDHHMYLQGSGHEIYNNVFYDNNAGWAISIRGYSGADDSKPSVTVINNTFYGSGYDFGRAQCGAASTAAGAIHVYTNFGQETAGGPRDCIFRNNVFLLPPEDYVFEDDLIDATRALAFWGSLTWENNVTTSAGWWSNPNTFWDTYDETAFTSFSGNHSGTTTPGILDHADLGMTAPSTNDFTLTASASYLINSGLATGAPDDDFLGIARPQDGADDVGAYEYASVNINPTVTIDTPSDPQSISTGAALNWTCTASDSDGTISTYLWEFGVGSGIANSSSEDPGNKTFNNAGNFTVRVTVTDNDGGTGTDTVSVTVAGAGTWTDIKFWWRFEASDFSATNGTLDYSAGDDIAADNGTPTYSAGADLVGDGGKALTLNAQWERVTFTTDIVNIWDAGTDLKIGFLWKTRDATDNTRILSFIQDGTHELLISQLTNDLGVIYDSAGTVASANTVGNHLTNGVVYYVEVTIDFEAGNDTLKIEYFTHAAGVSVESATDNDAAVTDFGTPTSMSIGDIGGTGTIDFDIDNLIISNDITRDIKAIRAYTSYPGGATTPTVTNVTCSTANGYYKDADTIGTFTVTFSESVTVVGTPVLTFETGATDATSNYTSGSPGQTLTFLAFTVSGASSHTTADLDAKTLSAGTSIVSTDDSTTAVLTLPTGATSGSLASNKAIVIDTTVPGWASVAFDSDCNGTADGGDGATYTTTNTSVCLLCTADENVTAYIQPGGGYVDLVDGTGVRFTFHEGIGTTKFIFKRVLTPGDRTLLLKLHATLGVQVATGLDVYDLAGNAMSDRDTNVANVDLGTSLIACPYLSTSPKEFDSVNTVAAWIAGTGYFLPNDFIECTEANSIGTVDMSGSDGTAGNVITIDGGGFSHAGNQTFGDYWTVKRTVHGSTVVLGLGDIHKYSLIPSADILQVPEGATGCTVLNNGIRGTLDLDEAANVYNSWITTLDVAGLAADEPVVFYNCAFVESQAVIEAKNAVDVLTFTDCLFAINTSTSFVDYAGSDFRPASGSGLIDVGYDTGVDRAIDGRGTPRDKVHDIGPYEYPTQGMLID</sequence>
<dbReference type="PROSITE" id="PS50093">
    <property type="entry name" value="PKD"/>
    <property type="match status" value="1"/>
</dbReference>
<dbReference type="InterPro" id="IPR013783">
    <property type="entry name" value="Ig-like_fold"/>
</dbReference>
<gene>
    <name evidence="2" type="ORF">TM448A00224_0032</name>
</gene>
<organism evidence="2">
    <name type="scientific">viral metagenome</name>
    <dbReference type="NCBI Taxonomy" id="1070528"/>
    <lineage>
        <taxon>unclassified sequences</taxon>
        <taxon>metagenomes</taxon>
        <taxon>organismal metagenomes</taxon>
    </lineage>
</organism>
<dbReference type="InterPro" id="IPR035986">
    <property type="entry name" value="PKD_dom_sf"/>
</dbReference>
<dbReference type="InterPro" id="IPR000601">
    <property type="entry name" value="PKD_dom"/>
</dbReference>